<feature type="transmembrane region" description="Helical" evidence="10">
    <location>
        <begin position="169"/>
        <end position="190"/>
    </location>
</feature>
<feature type="transmembrane region" description="Helical" evidence="10">
    <location>
        <begin position="68"/>
        <end position="89"/>
    </location>
</feature>
<dbReference type="Proteomes" id="UP001168821">
    <property type="component" value="Unassembled WGS sequence"/>
</dbReference>
<keyword evidence="8 10" id="KW-0675">Receptor</keyword>
<evidence type="ECO:0000256" key="2">
    <source>
        <dbReference type="ARBA" id="ARBA00022475"/>
    </source>
</evidence>
<dbReference type="PANTHER" id="PTHR21137:SF35">
    <property type="entry name" value="ODORANT RECEPTOR 19A-RELATED"/>
    <property type="match status" value="1"/>
</dbReference>
<evidence type="ECO:0000256" key="9">
    <source>
        <dbReference type="ARBA" id="ARBA00023224"/>
    </source>
</evidence>
<keyword evidence="5 10" id="KW-0552">Olfaction</keyword>
<dbReference type="GO" id="GO:0005886">
    <property type="term" value="C:plasma membrane"/>
    <property type="evidence" value="ECO:0007669"/>
    <property type="project" value="UniProtKB-SubCell"/>
</dbReference>
<evidence type="ECO:0000313" key="11">
    <source>
        <dbReference type="EMBL" id="KAJ3666936.1"/>
    </source>
</evidence>
<keyword evidence="12" id="KW-1185">Reference proteome</keyword>
<dbReference type="Pfam" id="PF02949">
    <property type="entry name" value="7tm_6"/>
    <property type="match status" value="1"/>
</dbReference>
<dbReference type="PANTHER" id="PTHR21137">
    <property type="entry name" value="ODORANT RECEPTOR"/>
    <property type="match status" value="1"/>
</dbReference>
<dbReference type="AlphaFoldDB" id="A0AA38MTQ8"/>
<name>A0AA38MTQ8_9CUCU</name>
<proteinExistence type="inferred from homology"/>
<keyword evidence="4 10" id="KW-0812">Transmembrane</keyword>
<evidence type="ECO:0000256" key="1">
    <source>
        <dbReference type="ARBA" id="ARBA00004651"/>
    </source>
</evidence>
<keyword evidence="2" id="KW-1003">Cell membrane</keyword>
<evidence type="ECO:0000256" key="6">
    <source>
        <dbReference type="ARBA" id="ARBA00022989"/>
    </source>
</evidence>
<evidence type="ECO:0000313" key="12">
    <source>
        <dbReference type="Proteomes" id="UP001168821"/>
    </source>
</evidence>
<gene>
    <name evidence="11" type="ORF">Zmor_002357</name>
</gene>
<dbReference type="InterPro" id="IPR004117">
    <property type="entry name" value="7tm6_olfct_rcpt"/>
</dbReference>
<evidence type="ECO:0000256" key="3">
    <source>
        <dbReference type="ARBA" id="ARBA00022606"/>
    </source>
</evidence>
<evidence type="ECO:0000256" key="4">
    <source>
        <dbReference type="ARBA" id="ARBA00022692"/>
    </source>
</evidence>
<feature type="transmembrane region" description="Helical" evidence="10">
    <location>
        <begin position="298"/>
        <end position="320"/>
    </location>
</feature>
<sequence>MDGPVQRIFKLNLIIMRILGFYPTQKFKKIYKLYAYAVYVSFTIPVPTLAAVHLIVGENIDLVQFGDSSFIIFQVGCFIFKLVPFIFNAEEVRKSIYMLEWPIFNNYSKKQEVIIEKCVKICKRNTWLFLGFCVCTFLSWSVTPFFGSVHKFPIEIWLPFKPTSNEKRYVLTFIFIFLGVGNGAVSNGVIDPLVSGMACFAATQLEVLKGDLENLGAEAEEILRSKCDIENQELAEKFKNNIIYAKIGKCITHHTAIIKFIQHYEKIYSSVVFTQFMAAAVVICVSCLQLSMVEPFTFTFFAMISFLLTMLLEIFLYCYFGSILYEESNCLTSAIYMGTWYEYDLKSKKALIILMERSKKPITVTAGKILDLSLVTFTTILRRAYSLLAVLQNYQIDM</sequence>
<feature type="transmembrane region" description="Helical" evidence="10">
    <location>
        <begin position="267"/>
        <end position="292"/>
    </location>
</feature>
<comment type="caution">
    <text evidence="10">Lacks conserved residue(s) required for the propagation of feature annotation.</text>
</comment>
<comment type="subcellular location">
    <subcellularLocation>
        <location evidence="1 10">Cell membrane</location>
        <topology evidence="1 10">Multi-pass membrane protein</topology>
    </subcellularLocation>
</comment>
<comment type="caution">
    <text evidence="11">The sequence shown here is derived from an EMBL/GenBank/DDBJ whole genome shotgun (WGS) entry which is preliminary data.</text>
</comment>
<comment type="similarity">
    <text evidence="10">Belongs to the insect chemoreceptor superfamily. Heteromeric odorant receptor channel (TC 1.A.69) family.</text>
</comment>
<feature type="transmembrane region" description="Helical" evidence="10">
    <location>
        <begin position="33"/>
        <end position="56"/>
    </location>
</feature>
<keyword evidence="6 10" id="KW-1133">Transmembrane helix</keyword>
<evidence type="ECO:0000256" key="8">
    <source>
        <dbReference type="ARBA" id="ARBA00023170"/>
    </source>
</evidence>
<keyword evidence="9 10" id="KW-0807">Transducer</keyword>
<dbReference type="GO" id="GO:0005549">
    <property type="term" value="F:odorant binding"/>
    <property type="evidence" value="ECO:0007669"/>
    <property type="project" value="InterPro"/>
</dbReference>
<dbReference type="GO" id="GO:0004984">
    <property type="term" value="F:olfactory receptor activity"/>
    <property type="evidence" value="ECO:0007669"/>
    <property type="project" value="InterPro"/>
</dbReference>
<accession>A0AA38MTQ8</accession>
<dbReference type="GO" id="GO:0007165">
    <property type="term" value="P:signal transduction"/>
    <property type="evidence" value="ECO:0007669"/>
    <property type="project" value="UniProtKB-KW"/>
</dbReference>
<keyword evidence="3 10" id="KW-0716">Sensory transduction</keyword>
<feature type="transmembrane region" description="Helical" evidence="10">
    <location>
        <begin position="127"/>
        <end position="149"/>
    </location>
</feature>
<evidence type="ECO:0000256" key="7">
    <source>
        <dbReference type="ARBA" id="ARBA00023136"/>
    </source>
</evidence>
<dbReference type="EMBL" id="JALNTZ010000001">
    <property type="protein sequence ID" value="KAJ3666936.1"/>
    <property type="molecule type" value="Genomic_DNA"/>
</dbReference>
<evidence type="ECO:0000256" key="5">
    <source>
        <dbReference type="ARBA" id="ARBA00022725"/>
    </source>
</evidence>
<evidence type="ECO:0000256" key="10">
    <source>
        <dbReference type="RuleBase" id="RU351113"/>
    </source>
</evidence>
<protein>
    <recommendedName>
        <fullName evidence="10">Odorant receptor</fullName>
    </recommendedName>
</protein>
<reference evidence="11" key="1">
    <citation type="journal article" date="2023" name="G3 (Bethesda)">
        <title>Whole genome assemblies of Zophobas morio and Tenebrio molitor.</title>
        <authorList>
            <person name="Kaur S."/>
            <person name="Stinson S.A."/>
            <person name="diCenzo G.C."/>
        </authorList>
    </citation>
    <scope>NUCLEOTIDE SEQUENCE</scope>
    <source>
        <strain evidence="11">QUZm001</strain>
    </source>
</reference>
<organism evidence="11 12">
    <name type="scientific">Zophobas morio</name>
    <dbReference type="NCBI Taxonomy" id="2755281"/>
    <lineage>
        <taxon>Eukaryota</taxon>
        <taxon>Metazoa</taxon>
        <taxon>Ecdysozoa</taxon>
        <taxon>Arthropoda</taxon>
        <taxon>Hexapoda</taxon>
        <taxon>Insecta</taxon>
        <taxon>Pterygota</taxon>
        <taxon>Neoptera</taxon>
        <taxon>Endopterygota</taxon>
        <taxon>Coleoptera</taxon>
        <taxon>Polyphaga</taxon>
        <taxon>Cucujiformia</taxon>
        <taxon>Tenebrionidae</taxon>
        <taxon>Zophobas</taxon>
    </lineage>
</organism>
<keyword evidence="7 10" id="KW-0472">Membrane</keyword>